<dbReference type="PANTHER" id="PTHR30258:SF2">
    <property type="entry name" value="COMG OPERON PROTEIN 1"/>
    <property type="match status" value="1"/>
</dbReference>
<dbReference type="InterPro" id="IPR003593">
    <property type="entry name" value="AAA+_ATPase"/>
</dbReference>
<dbReference type="InterPro" id="IPR007831">
    <property type="entry name" value="T2SS_GspE_N"/>
</dbReference>
<dbReference type="KEGG" id="obg:Verru16b_00702"/>
<evidence type="ECO:0000259" key="4">
    <source>
        <dbReference type="PROSITE" id="PS00662"/>
    </source>
</evidence>
<dbReference type="RefSeq" id="WP_069960980.1">
    <property type="nucleotide sequence ID" value="NZ_CP016094.1"/>
</dbReference>
<dbReference type="Proteomes" id="UP000095228">
    <property type="component" value="Chromosome"/>
</dbReference>
<evidence type="ECO:0000313" key="5">
    <source>
        <dbReference type="EMBL" id="AOS43650.1"/>
    </source>
</evidence>
<evidence type="ECO:0000313" key="6">
    <source>
        <dbReference type="Proteomes" id="UP000095228"/>
    </source>
</evidence>
<dbReference type="PANTHER" id="PTHR30258">
    <property type="entry name" value="TYPE II SECRETION SYSTEM PROTEIN GSPE-RELATED"/>
    <property type="match status" value="1"/>
</dbReference>
<dbReference type="Pfam" id="PF05157">
    <property type="entry name" value="MshEN"/>
    <property type="match status" value="1"/>
</dbReference>
<dbReference type="SUPFAM" id="SSF160246">
    <property type="entry name" value="EspE N-terminal domain-like"/>
    <property type="match status" value="1"/>
</dbReference>
<dbReference type="Pfam" id="PF00437">
    <property type="entry name" value="T2SSE"/>
    <property type="match status" value="1"/>
</dbReference>
<dbReference type="GO" id="GO:0005524">
    <property type="term" value="F:ATP binding"/>
    <property type="evidence" value="ECO:0007669"/>
    <property type="project" value="UniProtKB-KW"/>
</dbReference>
<protein>
    <submittedName>
        <fullName evidence="5">Type II secretion system protein E</fullName>
    </submittedName>
</protein>
<dbReference type="GO" id="GO:0005886">
    <property type="term" value="C:plasma membrane"/>
    <property type="evidence" value="ECO:0007669"/>
    <property type="project" value="TreeGrafter"/>
</dbReference>
<dbReference type="InterPro" id="IPR027417">
    <property type="entry name" value="P-loop_NTPase"/>
</dbReference>
<dbReference type="InterPro" id="IPR037257">
    <property type="entry name" value="T2SS_E_N_sf"/>
</dbReference>
<dbReference type="OrthoDB" id="9773102at2"/>
<dbReference type="Gene3D" id="3.30.450.90">
    <property type="match status" value="1"/>
</dbReference>
<name>A0A1D8ARZ9_9BACT</name>
<dbReference type="SUPFAM" id="SSF52540">
    <property type="entry name" value="P-loop containing nucleoside triphosphate hydrolases"/>
    <property type="match status" value="1"/>
</dbReference>
<sequence>MAPKIDAAFIAAIRRLRTFSHGCDLDALAATLEDPLELLEHLVTAGHLLKEEAGRHWSGLTGLAYVDPITLAITEDAIALLPAEIAGKTQALPLYRVGGTLTVAMARPNPKHLASLSKIVQLPVSPVFAFPADIRDLLKLHYTNEEALDAARQSAEQFDQFTAGIDLSAGGKEIAHIAETEQVVQFVNAMVYFAIRREASDIHIEPREKESHVRYRIDGILREVLVFSRKLHASVVTRLKILCQLDIAETRFPQDGRFSLPMGSTNIDFRFSSIPSQYGEKAVARILGSTSRKALLSLDKMKISRPILTPLRRIMRNPSGIIFVTGPTGSGKTTTLYAALAELNDSGVNISTIEDPIEMKLEGITQTQVQHKIDMSFAKMLRALLRQDPDIMLVGEIRDLETAKIATEAALTGHLVLATMHTNSAPEAITRLAEIGVDPYMIAPSVVAVLGQRLAARICEHCKEPYRPADEVLRRYFNDKDFPEITFYRGRGCHVCNKTGYKGRVAFHELFLVNRTIRSKINARAGLAELTEQAARLGYRPLRYDGLKKVLQGMTTIDEIEAQTPIEFEG</sequence>
<dbReference type="Gene3D" id="3.40.50.300">
    <property type="entry name" value="P-loop containing nucleotide triphosphate hydrolases"/>
    <property type="match status" value="1"/>
</dbReference>
<accession>A0A1D8ARZ9</accession>
<dbReference type="CDD" id="cd01129">
    <property type="entry name" value="PulE-GspE-like"/>
    <property type="match status" value="1"/>
</dbReference>
<keyword evidence="6" id="KW-1185">Reference proteome</keyword>
<dbReference type="GO" id="GO:0016887">
    <property type="term" value="F:ATP hydrolysis activity"/>
    <property type="evidence" value="ECO:0007669"/>
    <property type="project" value="TreeGrafter"/>
</dbReference>
<dbReference type="InterPro" id="IPR001482">
    <property type="entry name" value="T2SS/T4SS_dom"/>
</dbReference>
<dbReference type="EMBL" id="CP016094">
    <property type="protein sequence ID" value="AOS43650.1"/>
    <property type="molecule type" value="Genomic_DNA"/>
</dbReference>
<evidence type="ECO:0000256" key="2">
    <source>
        <dbReference type="ARBA" id="ARBA00022741"/>
    </source>
</evidence>
<evidence type="ECO:0000256" key="1">
    <source>
        <dbReference type="ARBA" id="ARBA00006611"/>
    </source>
</evidence>
<dbReference type="SMART" id="SM00382">
    <property type="entry name" value="AAA"/>
    <property type="match status" value="1"/>
</dbReference>
<organism evidence="5 6">
    <name type="scientific">Lacunisphaera limnophila</name>
    <dbReference type="NCBI Taxonomy" id="1838286"/>
    <lineage>
        <taxon>Bacteria</taxon>
        <taxon>Pseudomonadati</taxon>
        <taxon>Verrucomicrobiota</taxon>
        <taxon>Opitutia</taxon>
        <taxon>Opitutales</taxon>
        <taxon>Opitutaceae</taxon>
        <taxon>Lacunisphaera</taxon>
    </lineage>
</organism>
<dbReference type="AlphaFoldDB" id="A0A1D8ARZ9"/>
<proteinExistence type="inferred from homology"/>
<dbReference type="PROSITE" id="PS00662">
    <property type="entry name" value="T2SP_E"/>
    <property type="match status" value="1"/>
</dbReference>
<dbReference type="Gene3D" id="3.30.300.160">
    <property type="entry name" value="Type II secretion system, protein E, N-terminal domain"/>
    <property type="match status" value="1"/>
</dbReference>
<evidence type="ECO:0000256" key="3">
    <source>
        <dbReference type="ARBA" id="ARBA00022840"/>
    </source>
</evidence>
<reference evidence="5 6" key="1">
    <citation type="submission" date="2016-06" db="EMBL/GenBank/DDBJ databases">
        <title>Three novel species with peptidoglycan cell walls form the new genus Lacunisphaera gen. nov. in the family Opitutaceae of the verrucomicrobial subdivision 4.</title>
        <authorList>
            <person name="Rast P."/>
            <person name="Gloeckner I."/>
            <person name="Jogler M."/>
            <person name="Boedeker C."/>
            <person name="Jeske O."/>
            <person name="Wiegand S."/>
            <person name="Reinhardt R."/>
            <person name="Schumann P."/>
            <person name="Rohde M."/>
            <person name="Spring S."/>
            <person name="Gloeckner F.O."/>
            <person name="Jogler C."/>
        </authorList>
    </citation>
    <scope>NUCLEOTIDE SEQUENCE [LARGE SCALE GENOMIC DNA]</scope>
    <source>
        <strain evidence="5 6">IG16b</strain>
    </source>
</reference>
<keyword evidence="3" id="KW-0067">ATP-binding</keyword>
<feature type="domain" description="Bacterial type II secretion system protein E" evidence="4">
    <location>
        <begin position="385"/>
        <end position="399"/>
    </location>
</feature>
<dbReference type="PATRIC" id="fig|1838286.3.peg.709"/>
<gene>
    <name evidence="5" type="primary">epsE_2</name>
    <name evidence="5" type="ORF">Verru16b_00702</name>
</gene>
<comment type="similarity">
    <text evidence="1">Belongs to the GSP E family.</text>
</comment>
<dbReference type="STRING" id="1838286.Verru16b_00702"/>
<keyword evidence="2" id="KW-0547">Nucleotide-binding</keyword>
<dbReference type="FunFam" id="3.40.50.300:FF:000398">
    <property type="entry name" value="Type IV pilus assembly ATPase PilB"/>
    <property type="match status" value="1"/>
</dbReference>